<comment type="similarity">
    <text evidence="1">Belongs to the ACBP family.</text>
</comment>
<accession>A0A8J8SUF2</accession>
<dbReference type="GO" id="GO:0006631">
    <property type="term" value="P:fatty acid metabolic process"/>
    <property type="evidence" value="ECO:0007669"/>
    <property type="project" value="TreeGrafter"/>
</dbReference>
<dbReference type="PANTHER" id="PTHR23310">
    <property type="entry name" value="ACYL-COA-BINDING PROTEIN, ACBP"/>
    <property type="match status" value="1"/>
</dbReference>
<dbReference type="InterPro" id="IPR014352">
    <property type="entry name" value="FERM/acyl-CoA-bd_prot_sf"/>
</dbReference>
<dbReference type="PANTHER" id="PTHR23310:SF62">
    <property type="entry name" value="ACYL-COA BINDING PROTEIN 1, ISOFORM A"/>
    <property type="match status" value="1"/>
</dbReference>
<dbReference type="AlphaFoldDB" id="A0A8J8SUF2"/>
<sequence length="88" mass="9754">MSSVQAEFDEIAKKLAENPKLADGLPNEKKLEIYSLFKQGSIGDVNTDRPGMLDLKGKAKWDAWNARKGTSQEDAQKAYIELVTDLLA</sequence>
<dbReference type="Proteomes" id="UP000785679">
    <property type="component" value="Unassembled WGS sequence"/>
</dbReference>
<dbReference type="PRINTS" id="PR00689">
    <property type="entry name" value="ACOABINDINGP"/>
</dbReference>
<dbReference type="GO" id="GO:0000062">
    <property type="term" value="F:fatty-acyl-CoA binding"/>
    <property type="evidence" value="ECO:0007669"/>
    <property type="project" value="InterPro"/>
</dbReference>
<evidence type="ECO:0000256" key="2">
    <source>
        <dbReference type="ARBA" id="ARBA00023121"/>
    </source>
</evidence>
<dbReference type="PROSITE" id="PS51228">
    <property type="entry name" value="ACB_2"/>
    <property type="match status" value="1"/>
</dbReference>
<reference evidence="4" key="1">
    <citation type="submission" date="2019-06" db="EMBL/GenBank/DDBJ databases">
        <authorList>
            <person name="Zheng W."/>
        </authorList>
    </citation>
    <scope>NUCLEOTIDE SEQUENCE</scope>
    <source>
        <strain evidence="4">QDHG01</strain>
    </source>
</reference>
<keyword evidence="5" id="KW-1185">Reference proteome</keyword>
<evidence type="ECO:0000313" key="5">
    <source>
        <dbReference type="Proteomes" id="UP000785679"/>
    </source>
</evidence>
<name>A0A8J8SUF2_HALGN</name>
<dbReference type="OrthoDB" id="346910at2759"/>
<comment type="caution">
    <text evidence="4">The sequence shown here is derived from an EMBL/GenBank/DDBJ whole genome shotgun (WGS) entry which is preliminary data.</text>
</comment>
<keyword evidence="2" id="KW-0446">Lipid-binding</keyword>
<dbReference type="Gene3D" id="1.20.80.10">
    <property type="match status" value="1"/>
</dbReference>
<proteinExistence type="inferred from homology"/>
<protein>
    <recommendedName>
        <fullName evidence="3">ACB domain-containing protein</fullName>
    </recommendedName>
</protein>
<dbReference type="SUPFAM" id="SSF47027">
    <property type="entry name" value="Acyl-CoA binding protein"/>
    <property type="match status" value="1"/>
</dbReference>
<evidence type="ECO:0000256" key="1">
    <source>
        <dbReference type="ARBA" id="ARBA00005567"/>
    </source>
</evidence>
<evidence type="ECO:0000259" key="3">
    <source>
        <dbReference type="PROSITE" id="PS51228"/>
    </source>
</evidence>
<dbReference type="EMBL" id="RRYP01033284">
    <property type="protein sequence ID" value="TNV70746.1"/>
    <property type="molecule type" value="Genomic_DNA"/>
</dbReference>
<dbReference type="Pfam" id="PF00887">
    <property type="entry name" value="ACBP"/>
    <property type="match status" value="1"/>
</dbReference>
<dbReference type="InterPro" id="IPR000582">
    <property type="entry name" value="Acyl-CoA-binding_protein"/>
</dbReference>
<organism evidence="4 5">
    <name type="scientific">Halteria grandinella</name>
    <dbReference type="NCBI Taxonomy" id="5974"/>
    <lineage>
        <taxon>Eukaryota</taxon>
        <taxon>Sar</taxon>
        <taxon>Alveolata</taxon>
        <taxon>Ciliophora</taxon>
        <taxon>Intramacronucleata</taxon>
        <taxon>Spirotrichea</taxon>
        <taxon>Stichotrichia</taxon>
        <taxon>Sporadotrichida</taxon>
        <taxon>Halteriidae</taxon>
        <taxon>Halteria</taxon>
    </lineage>
</organism>
<dbReference type="InterPro" id="IPR035984">
    <property type="entry name" value="Acyl-CoA-binding_sf"/>
</dbReference>
<feature type="domain" description="ACB" evidence="3">
    <location>
        <begin position="4"/>
        <end position="88"/>
    </location>
</feature>
<gene>
    <name evidence="4" type="ORF">FGO68_gene5320</name>
</gene>
<evidence type="ECO:0000313" key="4">
    <source>
        <dbReference type="EMBL" id="TNV70746.1"/>
    </source>
</evidence>